<dbReference type="InterPro" id="IPR008709">
    <property type="entry name" value="Neurochondrin"/>
</dbReference>
<name>A0A8S9HHY3_BRACR</name>
<dbReference type="Proteomes" id="UP000712281">
    <property type="component" value="Unassembled WGS sequence"/>
</dbReference>
<feature type="region of interest" description="Disordered" evidence="1">
    <location>
        <begin position="210"/>
        <end position="230"/>
    </location>
</feature>
<comment type="caution">
    <text evidence="2">The sequence shown here is derived from an EMBL/GenBank/DDBJ whole genome shotgun (WGS) entry which is preliminary data.</text>
</comment>
<dbReference type="PANTHER" id="PTHR13109:SF7">
    <property type="entry name" value="NEUROCHONDRIN"/>
    <property type="match status" value="1"/>
</dbReference>
<evidence type="ECO:0000256" key="1">
    <source>
        <dbReference type="SAM" id="MobiDB-lite"/>
    </source>
</evidence>
<dbReference type="PANTHER" id="PTHR13109">
    <property type="entry name" value="NEUROCHONDRIN"/>
    <property type="match status" value="1"/>
</dbReference>
<proteinExistence type="predicted"/>
<sequence length="333" mass="37195">MQMDEMCLVMCGVWVCGSDGKWKFVVDKKKMARMVSVEEGISIKELERRCWGWMNLFATVELLGVDGFDIPVIEKKQSGGGFRENGRNVSSVGSKTNFINLDDFELVHEVEKLEERMKAESNTTRVGDFGGCSEGIDSDYSGPEEIDERDVRVRGYDYEFWEPLLAGDLGGSNAVEVVFNDKEAEGLVKMEEARRPYNCYTNNAFDDMVDPGGSSEWERADNKDEEPMDDLSWMGKTSLGGHETRGCETGAELSIEDNGSIFLACDTIMNILLRRKQINFSLERSTFSSLLKVLAYWASGAKDPSVVIMAASICSLIFDFTSEDVLHNTIISA</sequence>
<gene>
    <name evidence="2" type="ORF">F2Q68_00012944</name>
</gene>
<evidence type="ECO:0000313" key="2">
    <source>
        <dbReference type="EMBL" id="KAF2556794.1"/>
    </source>
</evidence>
<evidence type="ECO:0000313" key="3">
    <source>
        <dbReference type="Proteomes" id="UP000712281"/>
    </source>
</evidence>
<dbReference type="AlphaFoldDB" id="A0A8S9HHY3"/>
<accession>A0A8S9HHY3</accession>
<organism evidence="2 3">
    <name type="scientific">Brassica cretica</name>
    <name type="common">Mustard</name>
    <dbReference type="NCBI Taxonomy" id="69181"/>
    <lineage>
        <taxon>Eukaryota</taxon>
        <taxon>Viridiplantae</taxon>
        <taxon>Streptophyta</taxon>
        <taxon>Embryophyta</taxon>
        <taxon>Tracheophyta</taxon>
        <taxon>Spermatophyta</taxon>
        <taxon>Magnoliopsida</taxon>
        <taxon>eudicotyledons</taxon>
        <taxon>Gunneridae</taxon>
        <taxon>Pentapetalae</taxon>
        <taxon>rosids</taxon>
        <taxon>malvids</taxon>
        <taxon>Brassicales</taxon>
        <taxon>Brassicaceae</taxon>
        <taxon>Brassiceae</taxon>
        <taxon>Brassica</taxon>
    </lineage>
</organism>
<protein>
    <submittedName>
        <fullName evidence="2">Uncharacterized protein</fullName>
    </submittedName>
</protein>
<dbReference type="EMBL" id="QGKW02001940">
    <property type="protein sequence ID" value="KAF2556794.1"/>
    <property type="molecule type" value="Genomic_DNA"/>
</dbReference>
<reference evidence="2" key="1">
    <citation type="submission" date="2019-12" db="EMBL/GenBank/DDBJ databases">
        <title>Genome sequencing and annotation of Brassica cretica.</title>
        <authorList>
            <person name="Studholme D.J."/>
            <person name="Sarris P.F."/>
        </authorList>
    </citation>
    <scope>NUCLEOTIDE SEQUENCE</scope>
    <source>
        <strain evidence="2">PFS-001/15</strain>
        <tissue evidence="2">Leaf</tissue>
    </source>
</reference>